<proteinExistence type="predicted"/>
<feature type="domain" description="Endonuclease/exonuclease/phosphatase" evidence="1">
    <location>
        <begin position="2"/>
        <end position="238"/>
    </location>
</feature>
<accession>A0A329QTM5</accession>
<reference evidence="2 3" key="1">
    <citation type="submission" date="2018-06" db="EMBL/GenBank/DDBJ databases">
        <title>Phytoactinopolyspora halophila sp. nov., a novel halophilic actinomycete isolated from a saline soil in China.</title>
        <authorList>
            <person name="Tang S.-K."/>
        </authorList>
    </citation>
    <scope>NUCLEOTIDE SEQUENCE [LARGE SCALE GENOMIC DNA]</scope>
    <source>
        <strain evidence="2 3">YIM 96934</strain>
    </source>
</reference>
<dbReference type="Proteomes" id="UP000250462">
    <property type="component" value="Unassembled WGS sequence"/>
</dbReference>
<evidence type="ECO:0000313" key="2">
    <source>
        <dbReference type="EMBL" id="RAW15391.1"/>
    </source>
</evidence>
<evidence type="ECO:0000259" key="1">
    <source>
        <dbReference type="Pfam" id="PF03372"/>
    </source>
</evidence>
<dbReference type="SUPFAM" id="SSF56219">
    <property type="entry name" value="DNase I-like"/>
    <property type="match status" value="1"/>
</dbReference>
<sequence length="634" mass="69466">MLSYNINWAQGGDVAERTLDYIRENEPDVVTFTEICKPTFERYVDELTELGYAGNFLEVNTTLNCGLDGFGFGKQGSAVFVAGGAQPGSEESYPDVGQGVPCITSDSNPPVRACSVHLPSGPRDAQRELAQLREDIIPASHDQPLVLGGDFNLEVTDWETEQVKPYNQAMQDFYDDFYEVDMHDPMCRDTQPAEYEGQFGGACTAEHPEQGKKKIDYAFVDNVHFTSDVSGEILDLGPCTDIIIGPEHRTRDVPCSDHEALTGTASFDPEAFPEPELTLRRYGISTASELTGSGLISFGLSSGSLSRIQDRLSAALGPTSYSVNADGAAPECADQVDDYVVWGSRSQPELAIAVADRGDGPALVGYRLYENIPTVQLPDEARIGAARTALPTTYMFLDLGLELIESQDGVSYRLTGPHLSPDVGALDGKAEDAPILERGAGEQCRLDTLVSDPLVEPIPEGTWRWTLRDQIDTNCFNDVILECTQLAWEGEMELHDDGTITGEGELDWKDGLGCARKAIGRIDTITVTAKQPVTLRGQVNGNRAEVELSFGEPHVEHDPVPNCLHEKGELYTPDILLESIDEFEQFLTIDEPIRITQGDQQWFGPLPDFRTSVDVAGRPFQFTETFECANAQCD</sequence>
<organism evidence="2 3">
    <name type="scientific">Phytoactinopolyspora halophila</name>
    <dbReference type="NCBI Taxonomy" id="1981511"/>
    <lineage>
        <taxon>Bacteria</taxon>
        <taxon>Bacillati</taxon>
        <taxon>Actinomycetota</taxon>
        <taxon>Actinomycetes</taxon>
        <taxon>Jiangellales</taxon>
        <taxon>Jiangellaceae</taxon>
        <taxon>Phytoactinopolyspora</taxon>
    </lineage>
</organism>
<dbReference type="Gene3D" id="3.60.10.10">
    <property type="entry name" value="Endonuclease/exonuclease/phosphatase"/>
    <property type="match status" value="1"/>
</dbReference>
<dbReference type="InterPro" id="IPR005135">
    <property type="entry name" value="Endo/exonuclease/phosphatase"/>
</dbReference>
<name>A0A329QTM5_9ACTN</name>
<comment type="caution">
    <text evidence="2">The sequence shown here is derived from an EMBL/GenBank/DDBJ whole genome shotgun (WGS) entry which is preliminary data.</text>
</comment>
<keyword evidence="3" id="KW-1185">Reference proteome</keyword>
<dbReference type="InterPro" id="IPR036691">
    <property type="entry name" value="Endo/exonu/phosph_ase_sf"/>
</dbReference>
<gene>
    <name evidence="2" type="ORF">DPM12_09060</name>
</gene>
<evidence type="ECO:0000313" key="3">
    <source>
        <dbReference type="Proteomes" id="UP000250462"/>
    </source>
</evidence>
<dbReference type="EMBL" id="QMIG01000006">
    <property type="protein sequence ID" value="RAW15391.1"/>
    <property type="molecule type" value="Genomic_DNA"/>
</dbReference>
<protein>
    <recommendedName>
        <fullName evidence="1">Endonuclease/exonuclease/phosphatase domain-containing protein</fullName>
    </recommendedName>
</protein>
<dbReference type="GO" id="GO:0003824">
    <property type="term" value="F:catalytic activity"/>
    <property type="evidence" value="ECO:0007669"/>
    <property type="project" value="InterPro"/>
</dbReference>
<dbReference type="AlphaFoldDB" id="A0A329QTM5"/>
<dbReference type="Pfam" id="PF03372">
    <property type="entry name" value="Exo_endo_phos"/>
    <property type="match status" value="1"/>
</dbReference>